<dbReference type="PANTHER" id="PTHR48228">
    <property type="entry name" value="SUCCINYL-COA--D-CITRAMALATE COA-TRANSFERASE"/>
    <property type="match status" value="1"/>
</dbReference>
<dbReference type="InterPro" id="IPR044855">
    <property type="entry name" value="CoA-Trfase_III_dom3_sf"/>
</dbReference>
<dbReference type="InterPro" id="IPR003673">
    <property type="entry name" value="CoA-Trfase_fam_III"/>
</dbReference>
<gene>
    <name evidence="1" type="ORF">skT53_11140</name>
</gene>
<proteinExistence type="predicted"/>
<dbReference type="Gene3D" id="3.40.50.10540">
    <property type="entry name" value="Crotonobetainyl-coa:carnitine coa-transferase, domain 1"/>
    <property type="match status" value="1"/>
</dbReference>
<dbReference type="InterPro" id="IPR050509">
    <property type="entry name" value="CoA-transferase_III"/>
</dbReference>
<dbReference type="GO" id="GO:0016740">
    <property type="term" value="F:transferase activity"/>
    <property type="evidence" value="ECO:0007669"/>
    <property type="project" value="UniProtKB-KW"/>
</dbReference>
<sequence>MLKGIVVADFSRYLPGPYATERLAEMGAQIIKVEPPKSGDPARLVGQQSGTGPVFLANNRSKKSITINLKHPSGQELAFRLASRADVVIEGFRPGVADVMGIGYEKVRQAKPDIVYCSLTGYGQTGPLKDLGGHDINYMSYSGVLSQLRDQAGRPIQPGIQFADLIGGITASEAICAALVKRQLTGEGSFLDISMTDAMIGLMANHVMIQHLTGIETGVPQLGGSIVSYCIYETKEGRFISLGALEVKFWENFCRAVGREEWIAAHFSAAADTNPIFVQVKETFRSKTFAEWSRFAEEVDCCMAPILTTSEMMKHRQAAEKGLVERQQSADGISLAVTHTSAGGYQPDLRTEPAAFLGRDTEEVLATVLKLSAEEIGELRNQGVV</sequence>
<dbReference type="PANTHER" id="PTHR48228:SF5">
    <property type="entry name" value="ALPHA-METHYLACYL-COA RACEMASE"/>
    <property type="match status" value="1"/>
</dbReference>
<keyword evidence="2" id="KW-1185">Reference proteome</keyword>
<organism evidence="1 2">
    <name type="scientific">Effusibacillus dendaii</name>
    <dbReference type="NCBI Taxonomy" id="2743772"/>
    <lineage>
        <taxon>Bacteria</taxon>
        <taxon>Bacillati</taxon>
        <taxon>Bacillota</taxon>
        <taxon>Bacilli</taxon>
        <taxon>Bacillales</taxon>
        <taxon>Alicyclobacillaceae</taxon>
        <taxon>Effusibacillus</taxon>
    </lineage>
</organism>
<dbReference type="Pfam" id="PF02515">
    <property type="entry name" value="CoA_transf_3"/>
    <property type="match status" value="1"/>
</dbReference>
<evidence type="ECO:0000313" key="2">
    <source>
        <dbReference type="Proteomes" id="UP000593802"/>
    </source>
</evidence>
<dbReference type="RefSeq" id="WP_200760164.1">
    <property type="nucleotide sequence ID" value="NZ_AP023366.1"/>
</dbReference>
<dbReference type="EMBL" id="AP023366">
    <property type="protein sequence ID" value="BCJ86129.1"/>
    <property type="molecule type" value="Genomic_DNA"/>
</dbReference>
<dbReference type="InterPro" id="IPR023606">
    <property type="entry name" value="CoA-Trfase_III_dom_1_sf"/>
</dbReference>
<dbReference type="KEGG" id="eff:skT53_11140"/>
<dbReference type="AlphaFoldDB" id="A0A7I8DAZ5"/>
<keyword evidence="1" id="KW-0808">Transferase</keyword>
<evidence type="ECO:0000313" key="1">
    <source>
        <dbReference type="EMBL" id="BCJ86129.1"/>
    </source>
</evidence>
<protein>
    <submittedName>
        <fullName evidence="1">CoA transferase</fullName>
    </submittedName>
</protein>
<dbReference type="Proteomes" id="UP000593802">
    <property type="component" value="Chromosome"/>
</dbReference>
<dbReference type="Gene3D" id="3.30.1540.10">
    <property type="entry name" value="formyl-coa transferase, domain 3"/>
    <property type="match status" value="1"/>
</dbReference>
<accession>A0A7I8DAZ5</accession>
<reference evidence="1 2" key="1">
    <citation type="submission" date="2020-08" db="EMBL/GenBank/DDBJ databases">
        <title>Complete Genome Sequence of Effusibacillus dendaii Strain skT53, Isolated from Farmland soil.</title>
        <authorList>
            <person name="Konishi T."/>
            <person name="Kawasaki H."/>
        </authorList>
    </citation>
    <scope>NUCLEOTIDE SEQUENCE [LARGE SCALE GENOMIC DNA]</scope>
    <source>
        <strain evidence="2">skT53</strain>
    </source>
</reference>
<name>A0A7I8DAZ5_9BACL</name>
<dbReference type="SUPFAM" id="SSF89796">
    <property type="entry name" value="CoA-transferase family III (CaiB/BaiF)"/>
    <property type="match status" value="1"/>
</dbReference>